<evidence type="ECO:0000256" key="4">
    <source>
        <dbReference type="ARBA" id="ARBA00022771"/>
    </source>
</evidence>
<dbReference type="STRING" id="79923.A0A419Q4Q6"/>
<sequence>MLSYFPTDQTGLHSVENIPAPKTPTEHFPQMLYASGEGDAQVPSDARSRTQCGVSVNKTIPYLDTEAPYSHENPFTSRPVSHSRIVEQHRELFQAIDRATQRRFQCTYCGNLYLRQTCLLTHLRTCKLRLALSPTDMDRKLLKCEYCDEVFPSKSRLERHATKHRLLGTHKCQLCCRAYKHRHAMVAHMVKHHTGQSVDRETLDHVRDSQQQ</sequence>
<feature type="domain" description="C2H2-type" evidence="7">
    <location>
        <begin position="142"/>
        <end position="164"/>
    </location>
</feature>
<dbReference type="Pfam" id="PF13894">
    <property type="entry name" value="zf-C2H2_4"/>
    <property type="match status" value="1"/>
</dbReference>
<dbReference type="Proteomes" id="UP000286415">
    <property type="component" value="Unassembled WGS sequence"/>
</dbReference>
<keyword evidence="2" id="KW-0479">Metal-binding</keyword>
<organism evidence="8 9">
    <name type="scientific">Clonorchis sinensis</name>
    <name type="common">Chinese liver fluke</name>
    <dbReference type="NCBI Taxonomy" id="79923"/>
    <lineage>
        <taxon>Eukaryota</taxon>
        <taxon>Metazoa</taxon>
        <taxon>Spiralia</taxon>
        <taxon>Lophotrochozoa</taxon>
        <taxon>Platyhelminthes</taxon>
        <taxon>Trematoda</taxon>
        <taxon>Digenea</taxon>
        <taxon>Opisthorchiida</taxon>
        <taxon>Opisthorchiata</taxon>
        <taxon>Opisthorchiidae</taxon>
        <taxon>Clonorchis</taxon>
    </lineage>
</organism>
<evidence type="ECO:0000256" key="3">
    <source>
        <dbReference type="ARBA" id="ARBA00022737"/>
    </source>
</evidence>
<dbReference type="GO" id="GO:0008270">
    <property type="term" value="F:zinc ion binding"/>
    <property type="evidence" value="ECO:0007669"/>
    <property type="project" value="UniProtKB-KW"/>
</dbReference>
<evidence type="ECO:0000313" key="8">
    <source>
        <dbReference type="EMBL" id="KAG5446364.1"/>
    </source>
</evidence>
<dbReference type="PANTHER" id="PTHR16515">
    <property type="entry name" value="PR DOMAIN ZINC FINGER PROTEIN"/>
    <property type="match status" value="1"/>
</dbReference>
<dbReference type="Gene3D" id="3.30.160.60">
    <property type="entry name" value="Classic Zinc Finger"/>
    <property type="match status" value="1"/>
</dbReference>
<proteinExistence type="predicted"/>
<dbReference type="SUPFAM" id="SSF57667">
    <property type="entry name" value="beta-beta-alpha zinc fingers"/>
    <property type="match status" value="1"/>
</dbReference>
<dbReference type="EMBL" id="NIRI02000056">
    <property type="protein sequence ID" value="KAG5446364.1"/>
    <property type="molecule type" value="Genomic_DNA"/>
</dbReference>
<dbReference type="OrthoDB" id="1405595at2759"/>
<keyword evidence="5" id="KW-0862">Zinc</keyword>
<reference evidence="8 9" key="1">
    <citation type="journal article" date="2018" name="Biotechnol. Adv.">
        <title>Improved genomic resources and new bioinformatic workflow for the carcinogenic parasite Clonorchis sinensis: Biotechnological implications.</title>
        <authorList>
            <person name="Wang D."/>
            <person name="Korhonen P.K."/>
            <person name="Gasser R.B."/>
            <person name="Young N.D."/>
        </authorList>
    </citation>
    <scope>NUCLEOTIDE SEQUENCE [LARGE SCALE GENOMIC DNA]</scope>
    <source>
        <strain evidence="8">Cs-k2</strain>
    </source>
</reference>
<name>A0A419Q4Q6_CLOSI</name>
<keyword evidence="4" id="KW-0863">Zinc-finger</keyword>
<keyword evidence="3" id="KW-0677">Repeat</keyword>
<evidence type="ECO:0000313" key="9">
    <source>
        <dbReference type="Proteomes" id="UP000286415"/>
    </source>
</evidence>
<dbReference type="InterPro" id="IPR050331">
    <property type="entry name" value="Zinc_finger"/>
</dbReference>
<dbReference type="SMART" id="SM00355">
    <property type="entry name" value="ZnF_C2H2"/>
    <property type="match status" value="3"/>
</dbReference>
<comment type="caution">
    <text evidence="8">The sequence shown here is derived from an EMBL/GenBank/DDBJ whole genome shotgun (WGS) entry which is preliminary data.</text>
</comment>
<evidence type="ECO:0000259" key="7">
    <source>
        <dbReference type="PROSITE" id="PS50157"/>
    </source>
</evidence>
<keyword evidence="6" id="KW-0539">Nucleus</keyword>
<feature type="domain" description="C2H2-type" evidence="7">
    <location>
        <begin position="170"/>
        <end position="198"/>
    </location>
</feature>
<gene>
    <name evidence="8" type="ORF">CSKR_113693</name>
</gene>
<comment type="subcellular location">
    <subcellularLocation>
        <location evidence="1">Nucleus</location>
    </subcellularLocation>
</comment>
<accession>A0A419Q4Q6</accession>
<dbReference type="GO" id="GO:0010468">
    <property type="term" value="P:regulation of gene expression"/>
    <property type="evidence" value="ECO:0007669"/>
    <property type="project" value="TreeGrafter"/>
</dbReference>
<dbReference type="InParanoid" id="A0A419Q4Q6"/>
<dbReference type="InterPro" id="IPR036236">
    <property type="entry name" value="Znf_C2H2_sf"/>
</dbReference>
<dbReference type="PROSITE" id="PS00028">
    <property type="entry name" value="ZINC_FINGER_C2H2_1"/>
    <property type="match status" value="2"/>
</dbReference>
<dbReference type="PANTHER" id="PTHR16515:SF49">
    <property type="entry name" value="GASTRULA ZINC FINGER PROTEIN XLCGF49.1-LIKE-RELATED"/>
    <property type="match status" value="1"/>
</dbReference>
<evidence type="ECO:0000256" key="2">
    <source>
        <dbReference type="ARBA" id="ARBA00022723"/>
    </source>
</evidence>
<reference evidence="8 9" key="2">
    <citation type="journal article" date="2021" name="Genomics">
        <title>High-quality reference genome for Clonorchis sinensis.</title>
        <authorList>
            <person name="Young N.D."/>
            <person name="Stroehlein A.J."/>
            <person name="Kinkar L."/>
            <person name="Wang T."/>
            <person name="Sohn W.M."/>
            <person name="Chang B.C.H."/>
            <person name="Kaur P."/>
            <person name="Weisz D."/>
            <person name="Dudchenko O."/>
            <person name="Aiden E.L."/>
            <person name="Korhonen P.K."/>
            <person name="Gasser R.B."/>
        </authorList>
    </citation>
    <scope>NUCLEOTIDE SEQUENCE [LARGE SCALE GENOMIC DNA]</scope>
    <source>
        <strain evidence="8">Cs-k2</strain>
    </source>
</reference>
<evidence type="ECO:0000256" key="5">
    <source>
        <dbReference type="ARBA" id="ARBA00022833"/>
    </source>
</evidence>
<dbReference type="PROSITE" id="PS50157">
    <property type="entry name" value="ZINC_FINGER_C2H2_2"/>
    <property type="match status" value="3"/>
</dbReference>
<dbReference type="GO" id="GO:0005634">
    <property type="term" value="C:nucleus"/>
    <property type="evidence" value="ECO:0007669"/>
    <property type="project" value="UniProtKB-SubCell"/>
</dbReference>
<feature type="domain" description="C2H2-type" evidence="7">
    <location>
        <begin position="104"/>
        <end position="134"/>
    </location>
</feature>
<keyword evidence="9" id="KW-1185">Reference proteome</keyword>
<dbReference type="AlphaFoldDB" id="A0A419Q4Q6"/>
<evidence type="ECO:0000256" key="1">
    <source>
        <dbReference type="ARBA" id="ARBA00004123"/>
    </source>
</evidence>
<protein>
    <recommendedName>
        <fullName evidence="7">C2H2-type domain-containing protein</fullName>
    </recommendedName>
</protein>
<dbReference type="InterPro" id="IPR013087">
    <property type="entry name" value="Znf_C2H2_type"/>
</dbReference>
<evidence type="ECO:0000256" key="6">
    <source>
        <dbReference type="ARBA" id="ARBA00023242"/>
    </source>
</evidence>